<protein>
    <submittedName>
        <fullName evidence="4">PAS domain-containing protein</fullName>
    </submittedName>
</protein>
<proteinExistence type="predicted"/>
<dbReference type="Pfam" id="PF13426">
    <property type="entry name" value="PAS_9"/>
    <property type="match status" value="1"/>
</dbReference>
<dbReference type="PANTHER" id="PTHR33745">
    <property type="entry name" value="RSBT ANTAGONIST PROTEIN RSBS-RELATED"/>
    <property type="match status" value="1"/>
</dbReference>
<feature type="domain" description="PAS" evidence="2">
    <location>
        <begin position="119"/>
        <end position="170"/>
    </location>
</feature>
<dbReference type="InterPro" id="IPR013656">
    <property type="entry name" value="PAS_4"/>
</dbReference>
<feature type="domain" description="STAS" evidence="3">
    <location>
        <begin position="251"/>
        <end position="362"/>
    </location>
</feature>
<gene>
    <name evidence="4" type="ORF">O0S08_03675</name>
</gene>
<dbReference type="InterPro" id="IPR051932">
    <property type="entry name" value="Bact_StressResp_Reg"/>
</dbReference>
<dbReference type="Pfam" id="PF01740">
    <property type="entry name" value="STAS"/>
    <property type="match status" value="1"/>
</dbReference>
<dbReference type="PROSITE" id="PS50112">
    <property type="entry name" value="PAS"/>
    <property type="match status" value="1"/>
</dbReference>
<evidence type="ECO:0000313" key="5">
    <source>
        <dbReference type="Proteomes" id="UP001164459"/>
    </source>
</evidence>
<dbReference type="PROSITE" id="PS50801">
    <property type="entry name" value="STAS"/>
    <property type="match status" value="1"/>
</dbReference>
<dbReference type="Gene3D" id="3.30.750.24">
    <property type="entry name" value="STAS domain"/>
    <property type="match status" value="1"/>
</dbReference>
<dbReference type="SMART" id="SM00091">
    <property type="entry name" value="PAS"/>
    <property type="match status" value="2"/>
</dbReference>
<evidence type="ECO:0000259" key="3">
    <source>
        <dbReference type="PROSITE" id="PS50801"/>
    </source>
</evidence>
<dbReference type="CDD" id="cd00130">
    <property type="entry name" value="PAS"/>
    <property type="match status" value="2"/>
</dbReference>
<organism evidence="4 5">
    <name type="scientific">Nannocystis punicea</name>
    <dbReference type="NCBI Taxonomy" id="2995304"/>
    <lineage>
        <taxon>Bacteria</taxon>
        <taxon>Pseudomonadati</taxon>
        <taxon>Myxococcota</taxon>
        <taxon>Polyangia</taxon>
        <taxon>Nannocystales</taxon>
        <taxon>Nannocystaceae</taxon>
        <taxon>Nannocystis</taxon>
    </lineage>
</organism>
<reference evidence="4" key="1">
    <citation type="submission" date="2022-11" db="EMBL/GenBank/DDBJ databases">
        <title>Minimal conservation of predation-associated metabolite biosynthetic gene clusters underscores biosynthetic potential of Myxococcota including descriptions for ten novel species: Archangium lansinium sp. nov., Myxococcus landrumus sp. nov., Nannocystis bai.</title>
        <authorList>
            <person name="Ahearne A."/>
            <person name="Stevens C."/>
            <person name="Dowd S."/>
        </authorList>
    </citation>
    <scope>NUCLEOTIDE SEQUENCE</scope>
    <source>
        <strain evidence="4">Fl3</strain>
    </source>
</reference>
<dbReference type="PANTHER" id="PTHR33745:SF3">
    <property type="entry name" value="RSBT CO-ANTAGONIST PROTEIN RSBRC"/>
    <property type="match status" value="1"/>
</dbReference>
<dbReference type="Pfam" id="PF08448">
    <property type="entry name" value="PAS_4"/>
    <property type="match status" value="1"/>
</dbReference>
<dbReference type="SUPFAM" id="SSF52091">
    <property type="entry name" value="SpoIIaa-like"/>
    <property type="match status" value="1"/>
</dbReference>
<evidence type="ECO:0000313" key="4">
    <source>
        <dbReference type="EMBL" id="WAS95238.1"/>
    </source>
</evidence>
<dbReference type="RefSeq" id="WP_269037570.1">
    <property type="nucleotide sequence ID" value="NZ_CP114040.1"/>
</dbReference>
<dbReference type="InterPro" id="IPR035965">
    <property type="entry name" value="PAS-like_dom_sf"/>
</dbReference>
<dbReference type="Gene3D" id="3.30.450.20">
    <property type="entry name" value="PAS domain"/>
    <property type="match status" value="2"/>
</dbReference>
<accession>A0ABY7H7V4</accession>
<dbReference type="SUPFAM" id="SSF55785">
    <property type="entry name" value="PYP-like sensor domain (PAS domain)"/>
    <property type="match status" value="2"/>
</dbReference>
<dbReference type="CDD" id="cd07041">
    <property type="entry name" value="STAS_RsbR_RsbS_like"/>
    <property type="match status" value="1"/>
</dbReference>
<dbReference type="InterPro" id="IPR000014">
    <property type="entry name" value="PAS"/>
</dbReference>
<dbReference type="InterPro" id="IPR036513">
    <property type="entry name" value="STAS_dom_sf"/>
</dbReference>
<sequence length="377" mass="40947">MSESSILQHAPLIVIEVDAGFTVVAWNRRAELAFGTDAAAAVGRDLAEVLPLVRGSWRDLADETGAKPKVWEVRRGEATLALEVWTQAVAGEASGERRTVLYGHDVTARVAAEARAALESTMLTAIKDNLEVSLWSTDERGTFLYMDGKSMRTLGMTPDQFVGHSIYEMYGAAGNNDRIAAAIAGQPEFTGGVELHGHFFDTWYIPIADDPNKVRLVGVTLNVTEAKRAELELRNKLELIERQQEVIRVLATPIIEVWDGVLTMPIVGLIDTARTAEIMDSLLQAVTQTRARFAILDLTGVEVVDTGTASHLIKMIQAIRLLGAEGILTGIHPTIAQTMVALGIDLSRVSVHAKLRDALKHCIRSSSKAAQPVRPGT</sequence>
<evidence type="ECO:0000256" key="1">
    <source>
        <dbReference type="ARBA" id="ARBA00022553"/>
    </source>
</evidence>
<keyword evidence="1" id="KW-0597">Phosphoprotein</keyword>
<dbReference type="Proteomes" id="UP001164459">
    <property type="component" value="Chromosome"/>
</dbReference>
<dbReference type="EMBL" id="CP114040">
    <property type="protein sequence ID" value="WAS95238.1"/>
    <property type="molecule type" value="Genomic_DNA"/>
</dbReference>
<evidence type="ECO:0000259" key="2">
    <source>
        <dbReference type="PROSITE" id="PS50112"/>
    </source>
</evidence>
<name>A0ABY7H7V4_9BACT</name>
<keyword evidence="5" id="KW-1185">Reference proteome</keyword>
<dbReference type="InterPro" id="IPR002645">
    <property type="entry name" value="STAS_dom"/>
</dbReference>